<dbReference type="GO" id="GO:0032259">
    <property type="term" value="P:methylation"/>
    <property type="evidence" value="ECO:0007669"/>
    <property type="project" value="UniProtKB-KW"/>
</dbReference>
<keyword evidence="2" id="KW-1185">Reference proteome</keyword>
<dbReference type="Gene3D" id="3.40.50.150">
    <property type="entry name" value="Vaccinia Virus protein VP39"/>
    <property type="match status" value="1"/>
</dbReference>
<dbReference type="AlphaFoldDB" id="A0AAC9HMR1"/>
<dbReference type="InterPro" id="IPR006764">
    <property type="entry name" value="SAM_dep_MeTrfase_SAV2177_type"/>
</dbReference>
<name>A0AAC9HMR1_9PSEU</name>
<dbReference type="RefSeq" id="WP_069847331.1">
    <property type="nucleotide sequence ID" value="NZ_CP014859.1"/>
</dbReference>
<reference evidence="2" key="1">
    <citation type="submission" date="2016-03" db="EMBL/GenBank/DDBJ databases">
        <title>Complete genome sequence of the type strain Actinoalloteichus hymeniacidonis DSM 45092.</title>
        <authorList>
            <person name="Schaffert L."/>
            <person name="Albersmeier A."/>
            <person name="Winkler A."/>
            <person name="Kalinowski J."/>
            <person name="Zotchev S."/>
            <person name="Ruckert C."/>
        </authorList>
    </citation>
    <scope>NUCLEOTIDE SEQUENCE [LARGE SCALE GENOMIC DNA]</scope>
    <source>
        <strain evidence="2">HPA177(T) (DSM 45092(T))</strain>
    </source>
</reference>
<accession>A0AAC9HMR1</accession>
<dbReference type="PIRSF" id="PIRSF017393">
    <property type="entry name" value="MTase_SAV2177"/>
    <property type="match status" value="1"/>
</dbReference>
<evidence type="ECO:0000313" key="2">
    <source>
        <dbReference type="Proteomes" id="UP000095210"/>
    </source>
</evidence>
<dbReference type="SUPFAM" id="SSF53335">
    <property type="entry name" value="S-adenosyl-L-methionine-dependent methyltransferases"/>
    <property type="match status" value="1"/>
</dbReference>
<dbReference type="EMBL" id="CP014859">
    <property type="protein sequence ID" value="AOS62108.1"/>
    <property type="molecule type" value="Genomic_DNA"/>
</dbReference>
<dbReference type="KEGG" id="ahm:TL08_06420"/>
<protein>
    <submittedName>
        <fullName evidence="1">S-adenosyl methyltransferase</fullName>
    </submittedName>
</protein>
<proteinExistence type="predicted"/>
<dbReference type="InterPro" id="IPR029063">
    <property type="entry name" value="SAM-dependent_MTases_sf"/>
</dbReference>
<dbReference type="GO" id="GO:0008168">
    <property type="term" value="F:methyltransferase activity"/>
    <property type="evidence" value="ECO:0007669"/>
    <property type="project" value="UniProtKB-KW"/>
</dbReference>
<dbReference type="Proteomes" id="UP000095210">
    <property type="component" value="Chromosome"/>
</dbReference>
<keyword evidence="1" id="KW-0489">Methyltransferase</keyword>
<dbReference type="Pfam" id="PF04672">
    <property type="entry name" value="Methyltransf_19"/>
    <property type="match status" value="1"/>
</dbReference>
<gene>
    <name evidence="1" type="ORF">TL08_06420</name>
</gene>
<evidence type="ECO:0000313" key="1">
    <source>
        <dbReference type="EMBL" id="AOS62108.1"/>
    </source>
</evidence>
<sequence length="273" mass="29255">MASLPGDPPGTLPKDVDGDKPAAARVYDYLLGGDCNFAADRELARKTLSVLPEAAAMARINRAFLGRAVRFCAKNGITQFLDLGSGVPTVGNVHEVAQQVAPDCRVVYVDNDPVAVAHSEMILEDNDLAGVVHADVRTPQAVLRSPVTTALIDFDRPVAVLMVALLHFVPDSARPKDIVASFRERMAPGSMVVISHGTDDAQTDEMRRVADFYASSTNPLTVRKYDEVKELFAGFELAEPGLVWAPEWRPQDCDPGTGAPSISGVHVGVGLKP</sequence>
<keyword evidence="1" id="KW-0808">Transferase</keyword>
<organism evidence="1 2">
    <name type="scientific">Actinoalloteichus hymeniacidonis</name>
    <dbReference type="NCBI Taxonomy" id="340345"/>
    <lineage>
        <taxon>Bacteria</taxon>
        <taxon>Bacillati</taxon>
        <taxon>Actinomycetota</taxon>
        <taxon>Actinomycetes</taxon>
        <taxon>Pseudonocardiales</taxon>
        <taxon>Pseudonocardiaceae</taxon>
        <taxon>Actinoalloteichus</taxon>
    </lineage>
</organism>